<name>A0A631J039_SALEN</name>
<accession>A0A631J039</accession>
<dbReference type="AlphaFoldDB" id="A0A631J039"/>
<proteinExistence type="inferred from homology"/>
<comment type="similarity">
    <text evidence="1">Belongs to the thioesterase family.</text>
</comment>
<dbReference type="EMBL" id="AAKMFO010000083">
    <property type="protein sequence ID" value="ECT2675390.1"/>
    <property type="molecule type" value="Genomic_DNA"/>
</dbReference>
<dbReference type="GO" id="GO:0008610">
    <property type="term" value="P:lipid biosynthetic process"/>
    <property type="evidence" value="ECO:0007669"/>
    <property type="project" value="TreeGrafter"/>
</dbReference>
<dbReference type="Pfam" id="PF00975">
    <property type="entry name" value="Thioesterase"/>
    <property type="match status" value="1"/>
</dbReference>
<protein>
    <submittedName>
        <fullName evidence="3">Thioesterase</fullName>
    </submittedName>
</protein>
<sequence>MIKQSPEYITPLNEQNVNKDNANLLVCPFAGASNSAFNSWRSTDISGLNCQLVNYSGHGCRFKEPAFNDIGLLANELITIIKKFYPPRHNSLLLCGHSMGAQVAFETAIQLEKNGWELSGLILSGCQAPHIQARRLLSDLNDDDFIQQLIAIGGCDAELIKQPQLLKQFMPLLRADFLATERYFFQKSTKRLFHTPVLLMYGSHDSEADKNEVEAWQDWIDKHCTINCIAGDHFYPITRPNTFCRFIIDFYHQFIND</sequence>
<dbReference type="Gene3D" id="3.40.50.1820">
    <property type="entry name" value="alpha/beta hydrolase"/>
    <property type="match status" value="1"/>
</dbReference>
<gene>
    <name evidence="3" type="ORF">DYT79_23385</name>
</gene>
<feature type="domain" description="Thioesterase" evidence="2">
    <location>
        <begin position="24"/>
        <end position="250"/>
    </location>
</feature>
<evidence type="ECO:0000313" key="3">
    <source>
        <dbReference type="EMBL" id="ECT2675390.1"/>
    </source>
</evidence>
<organism evidence="3">
    <name type="scientific">Salmonella enteritidis</name>
    <dbReference type="NCBI Taxonomy" id="149539"/>
    <lineage>
        <taxon>Bacteria</taxon>
        <taxon>Pseudomonadati</taxon>
        <taxon>Pseudomonadota</taxon>
        <taxon>Gammaproteobacteria</taxon>
        <taxon>Enterobacterales</taxon>
        <taxon>Enterobacteriaceae</taxon>
        <taxon>Salmonella</taxon>
    </lineage>
</organism>
<comment type="caution">
    <text evidence="3">The sequence shown here is derived from an EMBL/GenBank/DDBJ whole genome shotgun (WGS) entry which is preliminary data.</text>
</comment>
<evidence type="ECO:0000256" key="1">
    <source>
        <dbReference type="ARBA" id="ARBA00007169"/>
    </source>
</evidence>
<dbReference type="PANTHER" id="PTHR11487:SF0">
    <property type="entry name" value="S-ACYL FATTY ACID SYNTHASE THIOESTERASE, MEDIUM CHAIN"/>
    <property type="match status" value="1"/>
</dbReference>
<reference evidence="3" key="1">
    <citation type="submission" date="2018-08" db="EMBL/GenBank/DDBJ databases">
        <authorList>
            <consortium name="GenomeTrakr network: Whole genome sequencing for foodborne pathogen traceback"/>
        </authorList>
    </citation>
    <scope>NUCLEOTIDE SEQUENCE</scope>
    <source>
        <strain evidence="3">FSIS11812566</strain>
    </source>
</reference>
<dbReference type="PANTHER" id="PTHR11487">
    <property type="entry name" value="THIOESTERASE"/>
    <property type="match status" value="1"/>
</dbReference>
<dbReference type="InterPro" id="IPR001031">
    <property type="entry name" value="Thioesterase"/>
</dbReference>
<dbReference type="SUPFAM" id="SSF53474">
    <property type="entry name" value="alpha/beta-Hydrolases"/>
    <property type="match status" value="1"/>
</dbReference>
<dbReference type="InterPro" id="IPR012223">
    <property type="entry name" value="TEII"/>
</dbReference>
<dbReference type="InterPro" id="IPR029058">
    <property type="entry name" value="AB_hydrolase_fold"/>
</dbReference>
<evidence type="ECO:0000259" key="2">
    <source>
        <dbReference type="Pfam" id="PF00975"/>
    </source>
</evidence>